<name>A0AAI9V5B2_9PEZI</name>
<protein>
    <submittedName>
        <fullName evidence="2">Uncharacterized protein</fullName>
    </submittedName>
</protein>
<organism evidence="2 3">
    <name type="scientific">Colletotrichum cuscutae</name>
    <dbReference type="NCBI Taxonomy" id="1209917"/>
    <lineage>
        <taxon>Eukaryota</taxon>
        <taxon>Fungi</taxon>
        <taxon>Dikarya</taxon>
        <taxon>Ascomycota</taxon>
        <taxon>Pezizomycotina</taxon>
        <taxon>Sordariomycetes</taxon>
        <taxon>Hypocreomycetidae</taxon>
        <taxon>Glomerellales</taxon>
        <taxon>Glomerellaceae</taxon>
        <taxon>Colletotrichum</taxon>
        <taxon>Colletotrichum acutatum species complex</taxon>
    </lineage>
</organism>
<accession>A0AAI9V5B2</accession>
<evidence type="ECO:0000313" key="2">
    <source>
        <dbReference type="EMBL" id="KAK1470966.1"/>
    </source>
</evidence>
<dbReference type="EMBL" id="MPDP01000213">
    <property type="protein sequence ID" value="KAK1470966.1"/>
    <property type="molecule type" value="Genomic_DNA"/>
</dbReference>
<dbReference type="AlphaFoldDB" id="A0AAI9V5B2"/>
<feature type="compositionally biased region" description="Pro residues" evidence="1">
    <location>
        <begin position="71"/>
        <end position="85"/>
    </location>
</feature>
<keyword evidence="3" id="KW-1185">Reference proteome</keyword>
<gene>
    <name evidence="2" type="ORF">CCUS01_17415</name>
</gene>
<evidence type="ECO:0000313" key="3">
    <source>
        <dbReference type="Proteomes" id="UP001239213"/>
    </source>
</evidence>
<comment type="caution">
    <text evidence="2">The sequence shown here is derived from an EMBL/GenBank/DDBJ whole genome shotgun (WGS) entry which is preliminary data.</text>
</comment>
<feature type="region of interest" description="Disordered" evidence="1">
    <location>
        <begin position="60"/>
        <end position="85"/>
    </location>
</feature>
<evidence type="ECO:0000256" key="1">
    <source>
        <dbReference type="SAM" id="MobiDB-lite"/>
    </source>
</evidence>
<proteinExistence type="predicted"/>
<reference evidence="2" key="1">
    <citation type="submission" date="2016-11" db="EMBL/GenBank/DDBJ databases">
        <title>The genome sequence of Colletotrichum cuscutae.</title>
        <authorList>
            <person name="Baroncelli R."/>
        </authorList>
    </citation>
    <scope>NUCLEOTIDE SEQUENCE</scope>
    <source>
        <strain evidence="2">IMI 304802</strain>
    </source>
</reference>
<sequence length="213" mass="23329">MTVLLTACHRGRPPTPDRLLLHLFDFAPALRTCQPAVPASCLQSALLSFLPPDPALAQHTPPSLYPHAQSPTPPPPPLPPPRPTVPVPLLPHPQSWITALLFYLLRSPNPPPPPPYPNYVHRAHIPCIIDLPSIELKFQLDCRLSRLSTAKFFGTQVTQHLSILSTQERPSLMSTMLSSLESRLSHAATLLLGHLSLARVRQTASDQAGKKAP</sequence>
<dbReference type="Proteomes" id="UP001239213">
    <property type="component" value="Unassembled WGS sequence"/>
</dbReference>